<evidence type="ECO:0000313" key="2">
    <source>
        <dbReference type="EMBL" id="MBW2961487.1"/>
    </source>
</evidence>
<dbReference type="InterPro" id="IPR000182">
    <property type="entry name" value="GNAT_dom"/>
</dbReference>
<reference evidence="2 3" key="1">
    <citation type="submission" date="2021-07" db="EMBL/GenBank/DDBJ databases">
        <title>Mesonia aestuariivivens sp. nov., isolated from a tidal flat.</title>
        <authorList>
            <person name="Kim Y.-O."/>
            <person name="Yoon J.-H."/>
        </authorList>
    </citation>
    <scope>NUCLEOTIDE SEQUENCE [LARGE SCALE GENOMIC DNA]</scope>
    <source>
        <strain evidence="2 3">JHPTF-M18</strain>
    </source>
</reference>
<organism evidence="2 3">
    <name type="scientific">Mesonia aestuariivivens</name>
    <dbReference type="NCBI Taxonomy" id="2796128"/>
    <lineage>
        <taxon>Bacteria</taxon>
        <taxon>Pseudomonadati</taxon>
        <taxon>Bacteroidota</taxon>
        <taxon>Flavobacteriia</taxon>
        <taxon>Flavobacteriales</taxon>
        <taxon>Flavobacteriaceae</taxon>
        <taxon>Mesonia</taxon>
    </lineage>
</organism>
<sequence>MLTLTGKNINLRPLEPEDLDFIYTIENKEELWELSSTQTPYSRFLIKQYLENAHLDIYEVKQLRLVIEAKNLEALGLIDIFDFDPQHRRAAIGILIVDDQNRGKGFGAEALQLLCDYAFERLKLHQVYANVAEDNLKSQHLFERQGFQIVGVKKDWNLVQGNYKNEILYQFINHVY</sequence>
<dbReference type="RefSeq" id="WP_219039769.1">
    <property type="nucleotide sequence ID" value="NZ_JAHWDF010000005.1"/>
</dbReference>
<dbReference type="PANTHER" id="PTHR43415">
    <property type="entry name" value="SPERMIDINE N(1)-ACETYLTRANSFERASE"/>
    <property type="match status" value="1"/>
</dbReference>
<comment type="caution">
    <text evidence="2">The sequence shown here is derived from an EMBL/GenBank/DDBJ whole genome shotgun (WGS) entry which is preliminary data.</text>
</comment>
<evidence type="ECO:0000259" key="1">
    <source>
        <dbReference type="PROSITE" id="PS51186"/>
    </source>
</evidence>
<dbReference type="EMBL" id="JAHWDF010000005">
    <property type="protein sequence ID" value="MBW2961487.1"/>
    <property type="molecule type" value="Genomic_DNA"/>
</dbReference>
<dbReference type="CDD" id="cd04301">
    <property type="entry name" value="NAT_SF"/>
    <property type="match status" value="1"/>
</dbReference>
<proteinExistence type="predicted"/>
<dbReference type="Pfam" id="PF13302">
    <property type="entry name" value="Acetyltransf_3"/>
    <property type="match status" value="1"/>
</dbReference>
<gene>
    <name evidence="2" type="ORF">KW502_06715</name>
</gene>
<accession>A0ABS6W1Q3</accession>
<evidence type="ECO:0000313" key="3">
    <source>
        <dbReference type="Proteomes" id="UP000719267"/>
    </source>
</evidence>
<keyword evidence="3" id="KW-1185">Reference proteome</keyword>
<dbReference type="Proteomes" id="UP000719267">
    <property type="component" value="Unassembled WGS sequence"/>
</dbReference>
<feature type="domain" description="N-acetyltransferase" evidence="1">
    <location>
        <begin position="9"/>
        <end position="170"/>
    </location>
</feature>
<name>A0ABS6W1Q3_9FLAO</name>
<dbReference type="PANTHER" id="PTHR43415:SF3">
    <property type="entry name" value="GNAT-FAMILY ACETYLTRANSFERASE"/>
    <property type="match status" value="1"/>
</dbReference>
<protein>
    <submittedName>
        <fullName evidence="2">GNAT family N-acetyltransferase</fullName>
    </submittedName>
</protein>
<dbReference type="PROSITE" id="PS51186">
    <property type="entry name" value="GNAT"/>
    <property type="match status" value="1"/>
</dbReference>